<dbReference type="PANTHER" id="PTHR37984">
    <property type="entry name" value="PROTEIN CBG26694"/>
    <property type="match status" value="1"/>
</dbReference>
<reference evidence="3" key="1">
    <citation type="submission" date="2020-04" db="EMBL/GenBank/DDBJ databases">
        <authorList>
            <person name="Alioto T."/>
            <person name="Alioto T."/>
            <person name="Gomez Garrido J."/>
        </authorList>
    </citation>
    <scope>NUCLEOTIDE SEQUENCE</scope>
    <source>
        <strain evidence="3">A484AB</strain>
    </source>
</reference>
<comment type="caution">
    <text evidence="3">The sequence shown here is derived from an EMBL/GenBank/DDBJ whole genome shotgun (WGS) entry which is preliminary data.</text>
</comment>
<dbReference type="Proteomes" id="UP001152795">
    <property type="component" value="Unassembled WGS sequence"/>
</dbReference>
<gene>
    <name evidence="3" type="ORF">PACLA_8A070475</name>
</gene>
<feature type="domain" description="Reverse transcriptase" evidence="1">
    <location>
        <begin position="106"/>
        <end position="208"/>
    </location>
</feature>
<dbReference type="Pfam" id="PF17919">
    <property type="entry name" value="RT_RNaseH_2"/>
    <property type="match status" value="1"/>
</dbReference>
<sequence>MAFYNKRKNEDVLCQFINGLNKDLKEVLIRQDDLLERSVESILKQISTLEEQGVTKKVSAAMEIPVYKSKEHGDLEDILQRTVEQKSCCNNVETNFLIDTGAEVSLISADIPGLIIKESQVHPVSITHQPIVVKAGASYFTSIDMVSGYHQVEVAGEDKEKTAFVSPYGLFQYCRMPYGLPGALTSFQSVVEDMIEVLETENIMAYYDIIRNWKAPETVPLHNLLNKEEFLWTNECQDAFNLLKELLCSSVTLKLPQRVGRFSVTCDASDFAVGYCLEQADKSGQKRPVAFGGRKSEGGNNCEETEVIRESDGARETLGSSHRKAPALSNKFVLFFQSSNEDQKRYAMRTCESLPCWLTLIAHFVSGVSRLLNKTITFETPSMSEEKVEAMKINFILIFWFNNLTSTASFRKNHSTTKQFHYIPNIKNLSWKFHINVICILQVTISPFSLY</sequence>
<feature type="non-terminal residue" evidence="3">
    <location>
        <position position="1"/>
    </location>
</feature>
<dbReference type="EMBL" id="CACRXK020007650">
    <property type="protein sequence ID" value="CAB4012833.1"/>
    <property type="molecule type" value="Genomic_DNA"/>
</dbReference>
<dbReference type="InterPro" id="IPR041577">
    <property type="entry name" value="RT_RNaseH_2"/>
</dbReference>
<dbReference type="Pfam" id="PF00078">
    <property type="entry name" value="RVT_1"/>
    <property type="match status" value="1"/>
</dbReference>
<evidence type="ECO:0000259" key="1">
    <source>
        <dbReference type="Pfam" id="PF00078"/>
    </source>
</evidence>
<feature type="domain" description="Reverse transcriptase/retrotransposon-derived protein RNase H-like" evidence="2">
    <location>
        <begin position="232"/>
        <end position="297"/>
    </location>
</feature>
<dbReference type="Gene3D" id="3.30.70.270">
    <property type="match status" value="1"/>
</dbReference>
<dbReference type="Gene3D" id="3.10.10.10">
    <property type="entry name" value="HIV Type 1 Reverse Transcriptase, subunit A, domain 1"/>
    <property type="match status" value="1"/>
</dbReference>
<dbReference type="SUPFAM" id="SSF56672">
    <property type="entry name" value="DNA/RNA polymerases"/>
    <property type="match status" value="1"/>
</dbReference>
<dbReference type="InterPro" id="IPR043128">
    <property type="entry name" value="Rev_trsase/Diguanyl_cyclase"/>
</dbReference>
<dbReference type="InterPro" id="IPR000477">
    <property type="entry name" value="RT_dom"/>
</dbReference>
<dbReference type="OrthoDB" id="9950135at2759"/>
<dbReference type="AlphaFoldDB" id="A0A7D9ELK4"/>
<evidence type="ECO:0000259" key="2">
    <source>
        <dbReference type="Pfam" id="PF17919"/>
    </source>
</evidence>
<dbReference type="PANTHER" id="PTHR37984:SF15">
    <property type="entry name" value="INTEGRASE CATALYTIC DOMAIN-CONTAINING PROTEIN"/>
    <property type="match status" value="1"/>
</dbReference>
<dbReference type="InterPro" id="IPR043502">
    <property type="entry name" value="DNA/RNA_pol_sf"/>
</dbReference>
<protein>
    <submittedName>
        <fullName evidence="3">Uncharacterized protein</fullName>
    </submittedName>
</protein>
<dbReference type="InterPro" id="IPR050951">
    <property type="entry name" value="Retrovirus_Pol_polyprotein"/>
</dbReference>
<evidence type="ECO:0000313" key="3">
    <source>
        <dbReference type="EMBL" id="CAB4012833.1"/>
    </source>
</evidence>
<evidence type="ECO:0000313" key="4">
    <source>
        <dbReference type="Proteomes" id="UP001152795"/>
    </source>
</evidence>
<name>A0A7D9ELK4_PARCT</name>
<proteinExistence type="predicted"/>
<keyword evidence="4" id="KW-1185">Reference proteome</keyword>
<organism evidence="3 4">
    <name type="scientific">Paramuricea clavata</name>
    <name type="common">Red gorgonian</name>
    <name type="synonym">Violescent sea-whip</name>
    <dbReference type="NCBI Taxonomy" id="317549"/>
    <lineage>
        <taxon>Eukaryota</taxon>
        <taxon>Metazoa</taxon>
        <taxon>Cnidaria</taxon>
        <taxon>Anthozoa</taxon>
        <taxon>Octocorallia</taxon>
        <taxon>Malacalcyonacea</taxon>
        <taxon>Plexauridae</taxon>
        <taxon>Paramuricea</taxon>
    </lineage>
</organism>
<accession>A0A7D9ELK4</accession>